<dbReference type="SUPFAM" id="SSF56112">
    <property type="entry name" value="Protein kinase-like (PK-like)"/>
    <property type="match status" value="1"/>
</dbReference>
<evidence type="ECO:0000313" key="3">
    <source>
        <dbReference type="Proteomes" id="UP000234545"/>
    </source>
</evidence>
<dbReference type="Pfam" id="PF01636">
    <property type="entry name" value="APH"/>
    <property type="match status" value="1"/>
</dbReference>
<dbReference type="Gene3D" id="3.90.1200.10">
    <property type="match status" value="1"/>
</dbReference>
<dbReference type="AlphaFoldDB" id="A0A2I1I6X7"/>
<name>A0A2I1I6X7_9ACTO</name>
<dbReference type="InterPro" id="IPR002575">
    <property type="entry name" value="Aminoglycoside_PTrfase"/>
</dbReference>
<feature type="domain" description="Aminoglycoside phosphotransferase" evidence="1">
    <location>
        <begin position="265"/>
        <end position="418"/>
    </location>
</feature>
<proteinExistence type="predicted"/>
<dbReference type="InterPro" id="IPR011009">
    <property type="entry name" value="Kinase-like_dom_sf"/>
</dbReference>
<dbReference type="RefSeq" id="WP_101627391.1">
    <property type="nucleotide sequence ID" value="NZ_PKKJ01000001.1"/>
</dbReference>
<dbReference type="EMBL" id="PKKJ01000001">
    <property type="protein sequence ID" value="PKY66886.1"/>
    <property type="molecule type" value="Genomic_DNA"/>
</dbReference>
<dbReference type="Proteomes" id="UP000234545">
    <property type="component" value="Unassembled WGS sequence"/>
</dbReference>
<accession>A0A2I1I6X7</accession>
<gene>
    <name evidence="2" type="ORF">CYJ25_01205</name>
</gene>
<organism evidence="2 3">
    <name type="scientific">Schaalia turicensis</name>
    <dbReference type="NCBI Taxonomy" id="131111"/>
    <lineage>
        <taxon>Bacteria</taxon>
        <taxon>Bacillati</taxon>
        <taxon>Actinomycetota</taxon>
        <taxon>Actinomycetes</taxon>
        <taxon>Actinomycetales</taxon>
        <taxon>Actinomycetaceae</taxon>
        <taxon>Schaalia</taxon>
    </lineage>
</organism>
<evidence type="ECO:0000259" key="1">
    <source>
        <dbReference type="Pfam" id="PF01636"/>
    </source>
</evidence>
<comment type="caution">
    <text evidence="2">The sequence shown here is derived from an EMBL/GenBank/DDBJ whole genome shotgun (WGS) entry which is preliminary data.</text>
</comment>
<dbReference type="OrthoDB" id="3787729at2"/>
<sequence length="485" mass="53504">MNTSTSHLSWPADEDLLAGLHAWMQDRRWFPLKGDAAPTLDELSIHADVALGDTIRDLLISVKRPDALDEAPVLIHVPLALAPASDLGSFAVAGEIPGSHGFVMESTPEVAFIDGPHHPDFWRAWARLAHTQGLFLDDKGIAAIERRANSGRVMTGEQSNTNVVMRSGEGDPYADDIVIKLFRVLAAGRNPDVEVSVALAKDGWDRVRTPVAWSTLTWNDALTGETILTDSAVACTFIPAADDGFELFCDYATHDNQANGTVRSSAKALAFALGQTTAQMHSHMATSLGTSAPVPPSELAHSLRSRASWALAEVAFLAERIQNFEEKVDRVFARLEALDRLDEATRIHGDYHLGQVLHEKDIPEGVEPRWFVLDFEGEPLRPLAERSMPDQPMRDVAGMLRSFDYAAAVGKATDETWRTDMRTAFIDGYRDSFGDMNEAEKERKRALIAALELDKALYEAVYEARNRPDWIDIPVRAIEALVTED</sequence>
<protein>
    <submittedName>
        <fullName evidence="2">1,4-alpha-glucan branching protein</fullName>
    </submittedName>
</protein>
<evidence type="ECO:0000313" key="2">
    <source>
        <dbReference type="EMBL" id="PKY66886.1"/>
    </source>
</evidence>
<reference evidence="2 3" key="1">
    <citation type="submission" date="2017-12" db="EMBL/GenBank/DDBJ databases">
        <title>Phylogenetic diversity of female urinary microbiome.</title>
        <authorList>
            <person name="Thomas-White K."/>
            <person name="Wolfe A.J."/>
        </authorList>
    </citation>
    <scope>NUCLEOTIDE SEQUENCE [LARGE SCALE GENOMIC DNA]</scope>
    <source>
        <strain evidence="2 3">UMB0250</strain>
    </source>
</reference>